<dbReference type="Proteomes" id="UP000054248">
    <property type="component" value="Unassembled WGS sequence"/>
</dbReference>
<feature type="domain" description="DUF7330" evidence="2">
    <location>
        <begin position="46"/>
        <end position="231"/>
    </location>
</feature>
<dbReference type="InterPro" id="IPR055754">
    <property type="entry name" value="DUF7330"/>
</dbReference>
<gene>
    <name evidence="3" type="ORF">M407DRAFT_241608</name>
</gene>
<reference evidence="4" key="2">
    <citation type="submission" date="2015-01" db="EMBL/GenBank/DDBJ databases">
        <title>Evolutionary Origins and Diversification of the Mycorrhizal Mutualists.</title>
        <authorList>
            <consortium name="DOE Joint Genome Institute"/>
            <consortium name="Mycorrhizal Genomics Consortium"/>
            <person name="Kohler A."/>
            <person name="Kuo A."/>
            <person name="Nagy L.G."/>
            <person name="Floudas D."/>
            <person name="Copeland A."/>
            <person name="Barry K.W."/>
            <person name="Cichocki N."/>
            <person name="Veneault-Fourrey C."/>
            <person name="LaButti K."/>
            <person name="Lindquist E.A."/>
            <person name="Lipzen A."/>
            <person name="Lundell T."/>
            <person name="Morin E."/>
            <person name="Murat C."/>
            <person name="Riley R."/>
            <person name="Ohm R."/>
            <person name="Sun H."/>
            <person name="Tunlid A."/>
            <person name="Henrissat B."/>
            <person name="Grigoriev I.V."/>
            <person name="Hibbett D.S."/>
            <person name="Martin F."/>
        </authorList>
    </citation>
    <scope>NUCLEOTIDE SEQUENCE [LARGE SCALE GENOMIC DNA]</scope>
    <source>
        <strain evidence="4">MUT 4182</strain>
    </source>
</reference>
<dbReference type="HOGENOM" id="CLU_070382_3_0_1"/>
<reference evidence="3 4" key="1">
    <citation type="submission" date="2014-04" db="EMBL/GenBank/DDBJ databases">
        <authorList>
            <consortium name="DOE Joint Genome Institute"/>
            <person name="Kuo A."/>
            <person name="Girlanda M."/>
            <person name="Perotto S."/>
            <person name="Kohler A."/>
            <person name="Nagy L.G."/>
            <person name="Floudas D."/>
            <person name="Copeland A."/>
            <person name="Barry K.W."/>
            <person name="Cichocki N."/>
            <person name="Veneault-Fourrey C."/>
            <person name="LaButti K."/>
            <person name="Lindquist E.A."/>
            <person name="Lipzen A."/>
            <person name="Lundell T."/>
            <person name="Morin E."/>
            <person name="Murat C."/>
            <person name="Sun H."/>
            <person name="Tunlid A."/>
            <person name="Henrissat B."/>
            <person name="Grigoriev I.V."/>
            <person name="Hibbett D.S."/>
            <person name="Martin F."/>
            <person name="Nordberg H.P."/>
            <person name="Cantor M.N."/>
            <person name="Hua S.X."/>
        </authorList>
    </citation>
    <scope>NUCLEOTIDE SEQUENCE [LARGE SCALE GENOMIC DNA]</scope>
    <source>
        <strain evidence="3 4">MUT 4182</strain>
    </source>
</reference>
<proteinExistence type="predicted"/>
<organism evidence="3 4">
    <name type="scientific">Tulasnella calospora MUT 4182</name>
    <dbReference type="NCBI Taxonomy" id="1051891"/>
    <lineage>
        <taxon>Eukaryota</taxon>
        <taxon>Fungi</taxon>
        <taxon>Dikarya</taxon>
        <taxon>Basidiomycota</taxon>
        <taxon>Agaricomycotina</taxon>
        <taxon>Agaricomycetes</taxon>
        <taxon>Cantharellales</taxon>
        <taxon>Tulasnellaceae</taxon>
        <taxon>Tulasnella</taxon>
    </lineage>
</organism>
<dbReference type="OrthoDB" id="5289249at2759"/>
<dbReference type="Pfam" id="PF24016">
    <property type="entry name" value="DUF7330"/>
    <property type="match status" value="1"/>
</dbReference>
<evidence type="ECO:0000313" key="4">
    <source>
        <dbReference type="Proteomes" id="UP000054248"/>
    </source>
</evidence>
<feature type="region of interest" description="Disordered" evidence="1">
    <location>
        <begin position="1"/>
        <end position="42"/>
    </location>
</feature>
<protein>
    <recommendedName>
        <fullName evidence="2">DUF7330 domain-containing protein</fullName>
    </recommendedName>
</protein>
<accession>A0A0C3LD59</accession>
<dbReference type="EMBL" id="KN822959">
    <property type="protein sequence ID" value="KIO31843.1"/>
    <property type="molecule type" value="Genomic_DNA"/>
</dbReference>
<dbReference type="STRING" id="1051891.A0A0C3LD59"/>
<sequence length="297" mass="32401">MAEPSASLPGPSSQQEPPPYTPAPNTQPDTRASLETPPTLPGTRVNHLYLTDNLHPIKGAWIVDPHFRVHESLLPPILPGQTRDNLHLSSLYGGVTASLVLASDQPCKSNLLVESQTCKVTVAITARRNQHFRLTARSQTASVHVRIPRDFSGPITFTSETGQTVFSSEVHQAFTPFSRVASVGKGFIGDFASSGYGNQTDGDDHKEPRWDGDELIVQSDHGKIKIFYADEPIRPTEMELMWQDFQEAGPIGAVIRAVKRGITKGFESMTGRNESSTIFLGEKRAPDRPLGPGPSGR</sequence>
<keyword evidence="4" id="KW-1185">Reference proteome</keyword>
<evidence type="ECO:0000259" key="2">
    <source>
        <dbReference type="Pfam" id="PF24016"/>
    </source>
</evidence>
<evidence type="ECO:0000313" key="3">
    <source>
        <dbReference type="EMBL" id="KIO31843.1"/>
    </source>
</evidence>
<name>A0A0C3LD59_9AGAM</name>
<evidence type="ECO:0000256" key="1">
    <source>
        <dbReference type="SAM" id="MobiDB-lite"/>
    </source>
</evidence>
<dbReference type="AlphaFoldDB" id="A0A0C3LD59"/>